<feature type="compositionally biased region" description="Basic and acidic residues" evidence="1">
    <location>
        <begin position="37"/>
        <end position="51"/>
    </location>
</feature>
<evidence type="ECO:0000256" key="1">
    <source>
        <dbReference type="SAM" id="MobiDB-lite"/>
    </source>
</evidence>
<proteinExistence type="predicted"/>
<sequence length="331" mass="36605">MPCQRCSQRRIDTCDSNTDCRQCREASIKCVPATKHNLNEAERQARSEAKAAKKHKNKSKKTQKTSQQTVSKPSPQLPPSPLPPTPPAQLPTSWTCWWDFDAKRTFFISDTGERTYNFPTSVPTKPVARPHGPHSQASFHPQPASPHLAFPVHVKREPSVPPFVTQTPLPTDTRIQHSQIPTNPANGLLPTGNSGLGLSRAPPTGPRYATIPLGVPPLRSHPSQMAPRSVKTPFKDVLDCMVNERTIELTKNHLRSVSPGRLQDLVGQVSPQTRMRASQLLGDAFCAEVLPFQFVPRAMEYSDPAAATGSKRKRADSPVFGRNIKNESVWQ</sequence>
<dbReference type="Proteomes" id="UP001056384">
    <property type="component" value="Chromosome 9"/>
</dbReference>
<dbReference type="EMBL" id="CP099426">
    <property type="protein sequence ID" value="USW57259.1"/>
    <property type="molecule type" value="Genomic_DNA"/>
</dbReference>
<protein>
    <submittedName>
        <fullName evidence="2">Uncharacterized protein</fullName>
    </submittedName>
</protein>
<feature type="compositionally biased region" description="Basic residues" evidence="1">
    <location>
        <begin position="52"/>
        <end position="63"/>
    </location>
</feature>
<keyword evidence="3" id="KW-1185">Reference proteome</keyword>
<accession>A0A9Q9AXK8</accession>
<feature type="region of interest" description="Disordered" evidence="1">
    <location>
        <begin position="34"/>
        <end position="88"/>
    </location>
</feature>
<reference evidence="2" key="1">
    <citation type="submission" date="2022-06" db="EMBL/GenBank/DDBJ databases">
        <title>Complete genome sequences of two strains of the flax pathogen Septoria linicola.</title>
        <authorList>
            <person name="Lapalu N."/>
            <person name="Simon A."/>
            <person name="Demenou B."/>
            <person name="Paumier D."/>
            <person name="Guillot M.-P."/>
            <person name="Gout L."/>
            <person name="Valade R."/>
        </authorList>
    </citation>
    <scope>NUCLEOTIDE SEQUENCE</scope>
    <source>
        <strain evidence="2">SE15195</strain>
    </source>
</reference>
<organism evidence="2 3">
    <name type="scientific">Septoria linicola</name>
    <dbReference type="NCBI Taxonomy" id="215465"/>
    <lineage>
        <taxon>Eukaryota</taxon>
        <taxon>Fungi</taxon>
        <taxon>Dikarya</taxon>
        <taxon>Ascomycota</taxon>
        <taxon>Pezizomycotina</taxon>
        <taxon>Dothideomycetes</taxon>
        <taxon>Dothideomycetidae</taxon>
        <taxon>Mycosphaerellales</taxon>
        <taxon>Mycosphaerellaceae</taxon>
        <taxon>Septoria</taxon>
    </lineage>
</organism>
<gene>
    <name evidence="2" type="ORF">Slin15195_G105780</name>
</gene>
<dbReference type="AlphaFoldDB" id="A0A9Q9AXK8"/>
<evidence type="ECO:0000313" key="3">
    <source>
        <dbReference type="Proteomes" id="UP001056384"/>
    </source>
</evidence>
<feature type="compositionally biased region" description="Low complexity" evidence="1">
    <location>
        <begin position="64"/>
        <end position="74"/>
    </location>
</feature>
<name>A0A9Q9AXK8_9PEZI</name>
<feature type="compositionally biased region" description="Pro residues" evidence="1">
    <location>
        <begin position="75"/>
        <end position="88"/>
    </location>
</feature>
<evidence type="ECO:0000313" key="2">
    <source>
        <dbReference type="EMBL" id="USW57259.1"/>
    </source>
</evidence>